<reference evidence="1 2" key="1">
    <citation type="submission" date="2018-05" db="EMBL/GenBank/DDBJ databases">
        <title>Draft genome of Methanospirillum lacunae Ki8-1.</title>
        <authorList>
            <person name="Dueholm M.S."/>
            <person name="Nielsen P.H."/>
            <person name="Bakmann L.F."/>
            <person name="Otzen D.E."/>
        </authorList>
    </citation>
    <scope>NUCLEOTIDE SEQUENCE [LARGE SCALE GENOMIC DNA]</scope>
    <source>
        <strain evidence="1 2">Ki8-1</strain>
    </source>
</reference>
<dbReference type="RefSeq" id="WP_109969442.1">
    <property type="nucleotide sequence ID" value="NZ_CP176093.1"/>
</dbReference>
<evidence type="ECO:0000313" key="2">
    <source>
        <dbReference type="Proteomes" id="UP000245657"/>
    </source>
</evidence>
<evidence type="ECO:0000313" key="1">
    <source>
        <dbReference type="EMBL" id="PWR70948.1"/>
    </source>
</evidence>
<dbReference type="AlphaFoldDB" id="A0A2V2N337"/>
<dbReference type="Proteomes" id="UP000245657">
    <property type="component" value="Unassembled WGS sequence"/>
</dbReference>
<dbReference type="EMBL" id="QGMY01000009">
    <property type="protein sequence ID" value="PWR70948.1"/>
    <property type="molecule type" value="Genomic_DNA"/>
</dbReference>
<accession>A0A2V2N337</accession>
<dbReference type="OrthoDB" id="115867at2157"/>
<sequence length="84" mass="9581">MNKDIPCCQADALRQIKMVPVNGVPTGITMLDEIIAEVKEMNLPSDQQIRENLLKRVKVYNYVPKAADEAYMRAILAVYKKQFP</sequence>
<comment type="caution">
    <text evidence="1">The sequence shown here is derived from an EMBL/GenBank/DDBJ whole genome shotgun (WGS) entry which is preliminary data.</text>
</comment>
<organism evidence="1 2">
    <name type="scientific">Methanospirillum lacunae</name>
    <dbReference type="NCBI Taxonomy" id="668570"/>
    <lineage>
        <taxon>Archaea</taxon>
        <taxon>Methanobacteriati</taxon>
        <taxon>Methanobacteriota</taxon>
        <taxon>Stenosarchaea group</taxon>
        <taxon>Methanomicrobia</taxon>
        <taxon>Methanomicrobiales</taxon>
        <taxon>Methanospirillaceae</taxon>
        <taxon>Methanospirillum</taxon>
    </lineage>
</organism>
<proteinExistence type="predicted"/>
<name>A0A2V2N337_9EURY</name>
<protein>
    <submittedName>
        <fullName evidence="1">Uncharacterized protein</fullName>
    </submittedName>
</protein>
<dbReference type="GeneID" id="97547305"/>
<gene>
    <name evidence="1" type="ORF">DK846_13255</name>
</gene>
<keyword evidence="2" id="KW-1185">Reference proteome</keyword>